<evidence type="ECO:0000313" key="2">
    <source>
        <dbReference type="EMBL" id="MFL1733175.1"/>
    </source>
</evidence>
<evidence type="ECO:0000313" key="3">
    <source>
        <dbReference type="Proteomes" id="UP001624684"/>
    </source>
</evidence>
<dbReference type="InterPro" id="IPR012337">
    <property type="entry name" value="RNaseH-like_sf"/>
</dbReference>
<dbReference type="Pfam" id="PF00665">
    <property type="entry name" value="rve"/>
    <property type="match status" value="1"/>
</dbReference>
<dbReference type="Proteomes" id="UP001624684">
    <property type="component" value="Unassembled WGS sequence"/>
</dbReference>
<organism evidence="2 3">
    <name type="scientific">Moraxella oculi</name>
    <dbReference type="NCBI Taxonomy" id="2940516"/>
    <lineage>
        <taxon>Bacteria</taxon>
        <taxon>Pseudomonadati</taxon>
        <taxon>Pseudomonadota</taxon>
        <taxon>Gammaproteobacteria</taxon>
        <taxon>Moraxellales</taxon>
        <taxon>Moraxellaceae</taxon>
        <taxon>Moraxella</taxon>
    </lineage>
</organism>
<sequence length="111" mass="12848">MIRRKRRFSTDKGKIGNIAHNVLKRDFKTDKPNQKWATDVTEFKIVDTQGNTKKLYLSPIIDLFNGEVVSYCPKDRSVYPLVDEMLKDALTKFKADEAPILHSNQRVSKVH</sequence>
<dbReference type="EMBL" id="JBJJXE010000047">
    <property type="protein sequence ID" value="MFL1733175.1"/>
    <property type="molecule type" value="Genomic_DNA"/>
</dbReference>
<keyword evidence="3" id="KW-1185">Reference proteome</keyword>
<reference evidence="2 3" key="1">
    <citation type="submission" date="2024-11" db="EMBL/GenBank/DDBJ databases">
        <title>First Report of Moraxella oculi in Brazil in an Infectious Bovine Keratoconjunctivitis Outbreak.</title>
        <authorList>
            <person name="Carvalho C.V."/>
            <person name="Domingues R."/>
            <person name="Coutinho C."/>
            <person name="Honorio N.T.B.S."/>
            <person name="Faza D.R.L.R."/>
            <person name="Carvalho W.A."/>
            <person name="Machado A.B.F."/>
            <person name="Martins M.F."/>
            <person name="Gaspar E.B."/>
        </authorList>
    </citation>
    <scope>NUCLEOTIDE SEQUENCE [LARGE SCALE GENOMIC DNA]</scope>
    <source>
        <strain evidence="2 3">2117LE</strain>
    </source>
</reference>
<proteinExistence type="predicted"/>
<gene>
    <name evidence="2" type="ORF">ACJHVH_09360</name>
</gene>
<evidence type="ECO:0000259" key="1">
    <source>
        <dbReference type="PROSITE" id="PS50994"/>
    </source>
</evidence>
<dbReference type="RefSeq" id="WP_249102519.1">
    <property type="nucleotide sequence ID" value="NZ_JAMBAQ010000055.1"/>
</dbReference>
<feature type="domain" description="Integrase catalytic" evidence="1">
    <location>
        <begin position="28"/>
        <end position="111"/>
    </location>
</feature>
<name>A0ABW8U9D9_9GAMM</name>
<dbReference type="PROSITE" id="PS50994">
    <property type="entry name" value="INTEGRASE"/>
    <property type="match status" value="1"/>
</dbReference>
<comment type="caution">
    <text evidence="2">The sequence shown here is derived from an EMBL/GenBank/DDBJ whole genome shotgun (WGS) entry which is preliminary data.</text>
</comment>
<protein>
    <submittedName>
        <fullName evidence="2">DDE-type integrase/transposase/recombinase</fullName>
    </submittedName>
</protein>
<accession>A0ABW8U9D9</accession>
<dbReference type="SUPFAM" id="SSF53098">
    <property type="entry name" value="Ribonuclease H-like"/>
    <property type="match status" value="1"/>
</dbReference>
<dbReference type="InterPro" id="IPR001584">
    <property type="entry name" value="Integrase_cat-core"/>
</dbReference>